<evidence type="ECO:0000313" key="2">
    <source>
        <dbReference type="EMBL" id="PKF32374.1"/>
    </source>
</evidence>
<dbReference type="PANTHER" id="PTHR38460">
    <property type="entry name" value="TAUTOMERASE YOLI-RELATED"/>
    <property type="match status" value="1"/>
</dbReference>
<dbReference type="Proteomes" id="UP000013034">
    <property type="component" value="Unassembled WGS sequence"/>
</dbReference>
<dbReference type="PANTHER" id="PTHR38460:SF1">
    <property type="entry name" value="TAUTOMERASE YOLI-RELATED"/>
    <property type="match status" value="1"/>
</dbReference>
<dbReference type="RefSeq" id="WP_004652967.1">
    <property type="nucleotide sequence ID" value="NZ_CP158965.1"/>
</dbReference>
<gene>
    <name evidence="3" type="ORF">ACI8B_50529</name>
    <name evidence="2" type="ORF">CW311_14190</name>
    <name evidence="1" type="ORF">F993_00902</name>
</gene>
<reference evidence="1 4" key="1">
    <citation type="submission" date="2013-02" db="EMBL/GenBank/DDBJ databases">
        <title>The Genome Sequence of Acinetobacter sp. NIPH 809.</title>
        <authorList>
            <consortium name="The Broad Institute Genome Sequencing Platform"/>
            <consortium name="The Broad Institute Genome Sequencing Center for Infectious Disease"/>
            <person name="Cerqueira G."/>
            <person name="Feldgarden M."/>
            <person name="Courvalin P."/>
            <person name="Perichon B."/>
            <person name="Grillot-Courvalin C."/>
            <person name="Clermont D."/>
            <person name="Rocha E."/>
            <person name="Yoon E.-J."/>
            <person name="Nemec A."/>
            <person name="Walker B."/>
            <person name="Young S.K."/>
            <person name="Zeng Q."/>
            <person name="Gargeya S."/>
            <person name="Fitzgerald M."/>
            <person name="Haas B."/>
            <person name="Abouelleil A."/>
            <person name="Alvarado L."/>
            <person name="Arachchi H.M."/>
            <person name="Berlin A.M."/>
            <person name="Chapman S.B."/>
            <person name="Dewar J."/>
            <person name="Goldberg J."/>
            <person name="Griggs A."/>
            <person name="Gujja S."/>
            <person name="Hansen M."/>
            <person name="Howarth C."/>
            <person name="Imamovic A."/>
            <person name="Larimer J."/>
            <person name="McCowan C."/>
            <person name="Murphy C."/>
            <person name="Neiman D."/>
            <person name="Pearson M."/>
            <person name="Priest M."/>
            <person name="Roberts A."/>
            <person name="Saif S."/>
            <person name="Shea T."/>
            <person name="Sisk P."/>
            <person name="Sykes S."/>
            <person name="Wortman J."/>
            <person name="Nusbaum C."/>
            <person name="Birren B."/>
        </authorList>
    </citation>
    <scope>NUCLEOTIDE SEQUENCE [LARGE SCALE GENOMIC DNA]</scope>
    <source>
        <strain evidence="1 4">NIPH 809</strain>
    </source>
</reference>
<proteinExistence type="predicted"/>
<evidence type="ECO:0000313" key="6">
    <source>
        <dbReference type="Proteomes" id="UP000430404"/>
    </source>
</evidence>
<dbReference type="InterPro" id="IPR037479">
    <property type="entry name" value="Tauto_MSAD"/>
</dbReference>
<dbReference type="EMBL" id="CABWKZ010000045">
    <property type="protein sequence ID" value="VXA58044.1"/>
    <property type="molecule type" value="Genomic_DNA"/>
</dbReference>
<keyword evidence="4" id="KW-1185">Reference proteome</keyword>
<evidence type="ECO:0000313" key="1">
    <source>
        <dbReference type="EMBL" id="ENU24656.1"/>
    </source>
</evidence>
<dbReference type="Gene3D" id="3.30.429.10">
    <property type="entry name" value="Macrophage Migration Inhibitory Factor"/>
    <property type="match status" value="1"/>
</dbReference>
<evidence type="ECO:0000313" key="5">
    <source>
        <dbReference type="Proteomes" id="UP000233553"/>
    </source>
</evidence>
<dbReference type="Pfam" id="PF14552">
    <property type="entry name" value="Tautomerase_2"/>
    <property type="match status" value="1"/>
</dbReference>
<reference evidence="3 6" key="3">
    <citation type="submission" date="2019-10" db="EMBL/GenBank/DDBJ databases">
        <authorList>
            <person name="Karimi E."/>
        </authorList>
    </citation>
    <scope>NUCLEOTIDE SEQUENCE [LARGE SCALE GENOMIC DNA]</scope>
    <source>
        <strain evidence="3">Acinetobacter sp. 8BE</strain>
    </source>
</reference>
<accession>A0A653KAW8</accession>
<dbReference type="GeneID" id="58194366"/>
<organism evidence="3 6">
    <name type="scientific">Acinetobacter proteolyticus</name>
    <dbReference type="NCBI Taxonomy" id="1776741"/>
    <lineage>
        <taxon>Bacteria</taxon>
        <taxon>Pseudomonadati</taxon>
        <taxon>Pseudomonadota</taxon>
        <taxon>Gammaproteobacteria</taxon>
        <taxon>Moraxellales</taxon>
        <taxon>Moraxellaceae</taxon>
        <taxon>Acinetobacter</taxon>
    </lineage>
</organism>
<dbReference type="EMBL" id="PISJ01000017">
    <property type="protein sequence ID" value="PKF32374.1"/>
    <property type="molecule type" value="Genomic_DNA"/>
</dbReference>
<evidence type="ECO:0000313" key="3">
    <source>
        <dbReference type="EMBL" id="VXA58044.1"/>
    </source>
</evidence>
<dbReference type="EMBL" id="APOI01000008">
    <property type="protein sequence ID" value="ENU24656.1"/>
    <property type="molecule type" value="Genomic_DNA"/>
</dbReference>
<reference evidence="2 5" key="2">
    <citation type="submission" date="2017-12" db="EMBL/GenBank/DDBJ databases">
        <title>Draft Genome sequences of multiple microbial strains isolated from spacecraft associated surfaces.</title>
        <authorList>
            <person name="Seuylemezian A."/>
            <person name="Vaishampayan P."/>
            <person name="Venkateswaran K."/>
        </authorList>
    </citation>
    <scope>NUCLEOTIDE SEQUENCE [LARGE SCALE GENOMIC DNA]</scope>
    <source>
        <strain evidence="2 5">2P01AA</strain>
    </source>
</reference>
<dbReference type="AlphaFoldDB" id="A0A653KAW8"/>
<dbReference type="InterPro" id="IPR014347">
    <property type="entry name" value="Tautomerase/MIF_sf"/>
</dbReference>
<accession>A0A1E7R825</accession>
<dbReference type="SUPFAM" id="SSF55331">
    <property type="entry name" value="Tautomerase/MIF"/>
    <property type="match status" value="1"/>
</dbReference>
<name>A0A653KAW8_9GAMM</name>
<dbReference type="Proteomes" id="UP000430404">
    <property type="component" value="Unassembled WGS sequence"/>
</dbReference>
<sequence>MPSVLIEVRQQYPVAVELEIMEAVHTALRDAFKIMASDRNVRLIVHEAHRFQCPPEKAKPECYTLISIDAFLGRSLDAKRQLYKLIVHNLEPIGIPKDHVKIMLRELPSENFGVRGGQAACDVNLGFKIDV</sequence>
<evidence type="ECO:0000313" key="4">
    <source>
        <dbReference type="Proteomes" id="UP000013034"/>
    </source>
</evidence>
<protein>
    <submittedName>
        <fullName evidence="2">Tautomerase family protein</fullName>
    </submittedName>
</protein>
<dbReference type="OrthoDB" id="9804765at2"/>
<dbReference type="Proteomes" id="UP000233553">
    <property type="component" value="Unassembled WGS sequence"/>
</dbReference>